<dbReference type="GO" id="GO:0005840">
    <property type="term" value="C:ribosome"/>
    <property type="evidence" value="ECO:0007669"/>
    <property type="project" value="UniProtKB-KW"/>
</dbReference>
<dbReference type="AlphaFoldDB" id="A0A8J4BEH8"/>
<keyword evidence="6" id="KW-1185">Reference proteome</keyword>
<proteinExistence type="inferred from homology"/>
<dbReference type="GO" id="GO:0003735">
    <property type="term" value="F:structural constituent of ribosome"/>
    <property type="evidence" value="ECO:0007669"/>
    <property type="project" value="InterPro"/>
</dbReference>
<dbReference type="InterPro" id="IPR026569">
    <property type="entry name" value="Ribosomal_bL28"/>
</dbReference>
<comment type="similarity">
    <text evidence="1">Belongs to the bacterial ribosomal protein bL28 family.</text>
</comment>
<dbReference type="EMBL" id="BNCO01000036">
    <property type="protein sequence ID" value="GIL59636.1"/>
    <property type="molecule type" value="Genomic_DNA"/>
</dbReference>
<protein>
    <recommendedName>
        <fullName evidence="4">Large ribosomal subunit protein bL28c</fullName>
    </recommendedName>
</protein>
<accession>A0A8J4BEH8</accession>
<evidence type="ECO:0000256" key="2">
    <source>
        <dbReference type="ARBA" id="ARBA00022980"/>
    </source>
</evidence>
<sequence>MSLTMRSTFAGQSLAFKPATVQNRVARVLTVDAKKVCDLTGKKRNKANAVCFSNKKSRKWQEPNLQNKKVFWEEGQRWVKLRICTKAIKTLEKKGVAEMAKEAGIDLWNLPFEDARPQRKAFLAENKGKVPVAKNLRQMKNQEKLAASKKQPRYPVYEEGGRIVYILPGMEDLIFGKKDEQQQAAPEDLELKITLTE</sequence>
<reference evidence="5" key="1">
    <citation type="journal article" date="2021" name="Proc. Natl. Acad. Sci. U.S.A.">
        <title>Three genomes in the algal genus Volvox reveal the fate of a haploid sex-determining region after a transition to homothallism.</title>
        <authorList>
            <person name="Yamamoto K."/>
            <person name="Hamaji T."/>
            <person name="Kawai-Toyooka H."/>
            <person name="Matsuzaki R."/>
            <person name="Takahashi F."/>
            <person name="Nishimura Y."/>
            <person name="Kawachi M."/>
            <person name="Noguchi H."/>
            <person name="Minakuchi Y."/>
            <person name="Umen J.G."/>
            <person name="Toyoda A."/>
            <person name="Nozaki H."/>
        </authorList>
    </citation>
    <scope>NUCLEOTIDE SEQUENCE</scope>
    <source>
        <strain evidence="5">NIES-3780</strain>
    </source>
</reference>
<evidence type="ECO:0000256" key="1">
    <source>
        <dbReference type="ARBA" id="ARBA00008760"/>
    </source>
</evidence>
<dbReference type="PANTHER" id="PTHR13528">
    <property type="entry name" value="39S RIBOSOMAL PROTEIN L28, MITOCHONDRIAL"/>
    <property type="match status" value="1"/>
</dbReference>
<name>A0A8J4BEH8_9CHLO</name>
<dbReference type="NCBIfam" id="TIGR00009">
    <property type="entry name" value="L28"/>
    <property type="match status" value="1"/>
</dbReference>
<keyword evidence="3" id="KW-0687">Ribonucleoprotein</keyword>
<keyword evidence="2" id="KW-0689">Ribosomal protein</keyword>
<evidence type="ECO:0000313" key="6">
    <source>
        <dbReference type="Proteomes" id="UP000747399"/>
    </source>
</evidence>
<dbReference type="InterPro" id="IPR034704">
    <property type="entry name" value="Ribosomal_bL28/bL31-like_sf"/>
</dbReference>
<dbReference type="Proteomes" id="UP000747399">
    <property type="component" value="Unassembled WGS sequence"/>
</dbReference>
<dbReference type="InterPro" id="IPR037147">
    <property type="entry name" value="Ribosomal_bL28_sf"/>
</dbReference>
<dbReference type="GO" id="GO:1990904">
    <property type="term" value="C:ribonucleoprotein complex"/>
    <property type="evidence" value="ECO:0007669"/>
    <property type="project" value="UniProtKB-KW"/>
</dbReference>
<evidence type="ECO:0000313" key="5">
    <source>
        <dbReference type="EMBL" id="GIL59636.1"/>
    </source>
</evidence>
<dbReference type="SUPFAM" id="SSF143800">
    <property type="entry name" value="L28p-like"/>
    <property type="match status" value="1"/>
</dbReference>
<dbReference type="Pfam" id="PF00830">
    <property type="entry name" value="Ribosomal_L28"/>
    <property type="match status" value="1"/>
</dbReference>
<comment type="caution">
    <text evidence="5">The sequence shown here is derived from an EMBL/GenBank/DDBJ whole genome shotgun (WGS) entry which is preliminary data.</text>
</comment>
<dbReference type="Gene3D" id="2.30.170.40">
    <property type="entry name" value="Ribosomal protein L28/L24"/>
    <property type="match status" value="1"/>
</dbReference>
<dbReference type="HAMAP" id="MF_00373">
    <property type="entry name" value="Ribosomal_bL28"/>
    <property type="match status" value="1"/>
</dbReference>
<organism evidence="5 6">
    <name type="scientific">Volvox africanus</name>
    <dbReference type="NCBI Taxonomy" id="51714"/>
    <lineage>
        <taxon>Eukaryota</taxon>
        <taxon>Viridiplantae</taxon>
        <taxon>Chlorophyta</taxon>
        <taxon>core chlorophytes</taxon>
        <taxon>Chlorophyceae</taxon>
        <taxon>CS clade</taxon>
        <taxon>Chlamydomonadales</taxon>
        <taxon>Volvocaceae</taxon>
        <taxon>Volvox</taxon>
    </lineage>
</organism>
<evidence type="ECO:0000256" key="3">
    <source>
        <dbReference type="ARBA" id="ARBA00023274"/>
    </source>
</evidence>
<evidence type="ECO:0000256" key="4">
    <source>
        <dbReference type="ARBA" id="ARBA00035265"/>
    </source>
</evidence>
<gene>
    <name evidence="5" type="ORF">Vafri_14371</name>
</gene>
<dbReference type="GO" id="GO:0006412">
    <property type="term" value="P:translation"/>
    <property type="evidence" value="ECO:0007669"/>
    <property type="project" value="InterPro"/>
</dbReference>
<dbReference type="PANTHER" id="PTHR13528:SF2">
    <property type="entry name" value="LARGE RIBOSOMAL SUBUNIT PROTEIN BL28M"/>
    <property type="match status" value="1"/>
</dbReference>
<dbReference type="InterPro" id="IPR001383">
    <property type="entry name" value="Ribosomal_bL28_bact-type"/>
</dbReference>